<dbReference type="AlphaFoldDB" id="A0AAD9TVT5"/>
<dbReference type="Proteomes" id="UP001280121">
    <property type="component" value="Unassembled WGS sequence"/>
</dbReference>
<accession>A0AAD9TVT5</accession>
<dbReference type="GO" id="GO:0016020">
    <property type="term" value="C:membrane"/>
    <property type="evidence" value="ECO:0007669"/>
    <property type="project" value="UniProtKB-SubCell"/>
</dbReference>
<evidence type="ECO:0000256" key="3">
    <source>
        <dbReference type="ARBA" id="ARBA00022729"/>
    </source>
</evidence>
<keyword evidence="5" id="KW-0472">Membrane</keyword>
<evidence type="ECO:0000256" key="1">
    <source>
        <dbReference type="ARBA" id="ARBA00004167"/>
    </source>
</evidence>
<keyword evidence="2" id="KW-0812">Transmembrane</keyword>
<evidence type="ECO:0000259" key="6">
    <source>
        <dbReference type="Pfam" id="PF12819"/>
    </source>
</evidence>
<evidence type="ECO:0000313" key="7">
    <source>
        <dbReference type="EMBL" id="KAK2643190.1"/>
    </source>
</evidence>
<comment type="subcellular location">
    <subcellularLocation>
        <location evidence="1">Membrane</location>
        <topology evidence="1">Single-pass membrane protein</topology>
    </subcellularLocation>
</comment>
<reference evidence="7" key="1">
    <citation type="journal article" date="2023" name="Plant J.">
        <title>Genome sequences and population genomics provide insights into the demographic history, inbreeding, and mutation load of two 'living fossil' tree species of Dipteronia.</title>
        <authorList>
            <person name="Feng Y."/>
            <person name="Comes H.P."/>
            <person name="Chen J."/>
            <person name="Zhu S."/>
            <person name="Lu R."/>
            <person name="Zhang X."/>
            <person name="Li P."/>
            <person name="Qiu J."/>
            <person name="Olsen K.M."/>
            <person name="Qiu Y."/>
        </authorList>
    </citation>
    <scope>NUCLEOTIDE SEQUENCE</scope>
    <source>
        <strain evidence="7">KIB01</strain>
    </source>
</reference>
<evidence type="ECO:0000256" key="5">
    <source>
        <dbReference type="ARBA" id="ARBA00023136"/>
    </source>
</evidence>
<dbReference type="EMBL" id="JANJYI010000007">
    <property type="protein sequence ID" value="KAK2643190.1"/>
    <property type="molecule type" value="Genomic_DNA"/>
</dbReference>
<evidence type="ECO:0000256" key="2">
    <source>
        <dbReference type="ARBA" id="ARBA00022692"/>
    </source>
</evidence>
<evidence type="ECO:0000313" key="8">
    <source>
        <dbReference type="Proteomes" id="UP001280121"/>
    </source>
</evidence>
<evidence type="ECO:0000256" key="4">
    <source>
        <dbReference type="ARBA" id="ARBA00022989"/>
    </source>
</evidence>
<keyword evidence="4" id="KW-1133">Transmembrane helix</keyword>
<dbReference type="PANTHER" id="PTHR45631">
    <property type="entry name" value="OS07G0107800 PROTEIN-RELATED"/>
    <property type="match status" value="1"/>
</dbReference>
<dbReference type="Pfam" id="PF12819">
    <property type="entry name" value="Malectin_like"/>
    <property type="match status" value="1"/>
</dbReference>
<organism evidence="7 8">
    <name type="scientific">Dipteronia dyeriana</name>
    <dbReference type="NCBI Taxonomy" id="168575"/>
    <lineage>
        <taxon>Eukaryota</taxon>
        <taxon>Viridiplantae</taxon>
        <taxon>Streptophyta</taxon>
        <taxon>Embryophyta</taxon>
        <taxon>Tracheophyta</taxon>
        <taxon>Spermatophyta</taxon>
        <taxon>Magnoliopsida</taxon>
        <taxon>eudicotyledons</taxon>
        <taxon>Gunneridae</taxon>
        <taxon>Pentapetalae</taxon>
        <taxon>rosids</taxon>
        <taxon>malvids</taxon>
        <taxon>Sapindales</taxon>
        <taxon>Sapindaceae</taxon>
        <taxon>Hippocastanoideae</taxon>
        <taxon>Acereae</taxon>
        <taxon>Dipteronia</taxon>
    </lineage>
</organism>
<feature type="domain" description="Malectin-like" evidence="6">
    <location>
        <begin position="8"/>
        <end position="251"/>
    </location>
</feature>
<name>A0AAD9TVT5_9ROSI</name>
<dbReference type="PANTHER" id="PTHR45631:SF44">
    <property type="entry name" value="CARBOHYDRATE-BINDING PROTEIN OF THE ER PROTEIN"/>
    <property type="match status" value="1"/>
</dbReference>
<keyword evidence="3" id="KW-0732">Signal</keyword>
<protein>
    <recommendedName>
        <fullName evidence="6">Malectin-like domain-containing protein</fullName>
    </recommendedName>
</protein>
<keyword evidence="8" id="KW-1185">Reference proteome</keyword>
<dbReference type="InterPro" id="IPR024788">
    <property type="entry name" value="Malectin-like_Carb-bd_dom"/>
</dbReference>
<proteinExistence type="predicted"/>
<gene>
    <name evidence="7" type="ORF">Ddye_024953</name>
</gene>
<sequence>MGYTRLLIDCGSSNETTTEDSDRITERWRTDEEFIKSGKNVLLADHNHAQNFIVNTLRSFPDGNKNCYKLPLMISGVHDDYNKYLVRAGFFYGNYDGLSRPPSFKLEIDGNLWANVTTSMSEEDPVYHELIYKLKKDQATVCLVRTSNDEVPFISSIEAAAFDGGSSMYRLKENKTALYLHSRINYGANKSVEKLIGRREERYERIWEPKEMSEYLNVTPEFINPHGSLLGENDPPFPEMATAIRAKNISDSII</sequence>
<comment type="caution">
    <text evidence="7">The sequence shown here is derived from an EMBL/GenBank/DDBJ whole genome shotgun (WGS) entry which is preliminary data.</text>
</comment>